<dbReference type="EMBL" id="JBHMFI010000023">
    <property type="protein sequence ID" value="MFB9075437.1"/>
    <property type="molecule type" value="Genomic_DNA"/>
</dbReference>
<keyword evidence="3" id="KW-1185">Reference proteome</keyword>
<comment type="caution">
    <text evidence="2">The sequence shown here is derived from an EMBL/GenBank/DDBJ whole genome shotgun (WGS) entry which is preliminary data.</text>
</comment>
<evidence type="ECO:0000313" key="3">
    <source>
        <dbReference type="Proteomes" id="UP001589575"/>
    </source>
</evidence>
<dbReference type="Proteomes" id="UP001589575">
    <property type="component" value="Unassembled WGS sequence"/>
</dbReference>
<reference evidence="2 3" key="1">
    <citation type="submission" date="2024-09" db="EMBL/GenBank/DDBJ databases">
        <authorList>
            <person name="Sun Q."/>
            <person name="Mori K."/>
        </authorList>
    </citation>
    <scope>NUCLEOTIDE SEQUENCE [LARGE SCALE GENOMIC DNA]</scope>
    <source>
        <strain evidence="2 3">CCM 7609</strain>
    </source>
</reference>
<evidence type="ECO:0000256" key="1">
    <source>
        <dbReference type="SAM" id="MobiDB-lite"/>
    </source>
</evidence>
<name>A0ABV5G927_9MICC</name>
<feature type="region of interest" description="Disordered" evidence="1">
    <location>
        <begin position="1"/>
        <end position="84"/>
    </location>
</feature>
<evidence type="ECO:0000313" key="2">
    <source>
        <dbReference type="EMBL" id="MFB9075437.1"/>
    </source>
</evidence>
<accession>A0ABV5G927</accession>
<feature type="compositionally biased region" description="Basic residues" evidence="1">
    <location>
        <begin position="35"/>
        <end position="52"/>
    </location>
</feature>
<sequence>MAGDQGELSGRRRGSPDHPGDRPSAFQLLHDVPSRQRRSGPRRPGQFRRARHTFGLPVTIAASRPSARRRIDGGIRDSFSQHLV</sequence>
<organism evidence="2 3">
    <name type="scientific">Citricoccus parietis</name>
    <dbReference type="NCBI Taxonomy" id="592307"/>
    <lineage>
        <taxon>Bacteria</taxon>
        <taxon>Bacillati</taxon>
        <taxon>Actinomycetota</taxon>
        <taxon>Actinomycetes</taxon>
        <taxon>Micrococcales</taxon>
        <taxon>Micrococcaceae</taxon>
        <taxon>Citricoccus</taxon>
    </lineage>
</organism>
<gene>
    <name evidence="2" type="ORF">ACFFX0_31450</name>
</gene>
<protein>
    <submittedName>
        <fullName evidence="2">Uncharacterized protein</fullName>
    </submittedName>
</protein>
<proteinExistence type="predicted"/>